<dbReference type="SUPFAM" id="SSF88713">
    <property type="entry name" value="Glycoside hydrolase/deacetylase"/>
    <property type="match status" value="1"/>
</dbReference>
<evidence type="ECO:0000256" key="1">
    <source>
        <dbReference type="ARBA" id="ARBA00004613"/>
    </source>
</evidence>
<dbReference type="CDD" id="cd10918">
    <property type="entry name" value="CE4_NodB_like_5s_6s"/>
    <property type="match status" value="1"/>
</dbReference>
<dbReference type="PROSITE" id="PS51677">
    <property type="entry name" value="NODB"/>
    <property type="match status" value="1"/>
</dbReference>
<dbReference type="RefSeq" id="WP_219878496.1">
    <property type="nucleotide sequence ID" value="NZ_JAHYXK010000017.1"/>
</dbReference>
<accession>A0ABS7CXL6</accession>
<dbReference type="InterPro" id="IPR051398">
    <property type="entry name" value="Polysacch_Deacetylase"/>
</dbReference>
<dbReference type="EMBL" id="JAHYXK010000017">
    <property type="protein sequence ID" value="MBW7468621.1"/>
    <property type="molecule type" value="Genomic_DNA"/>
</dbReference>
<dbReference type="Pfam" id="PF01522">
    <property type="entry name" value="Polysacc_deac_1"/>
    <property type="match status" value="1"/>
</dbReference>
<dbReference type="PANTHER" id="PTHR34216:SF3">
    <property type="entry name" value="POLY-BETA-1,6-N-ACETYL-D-GLUCOSAMINE N-DEACETYLASE"/>
    <property type="match status" value="1"/>
</dbReference>
<feature type="domain" description="NodB homology" evidence="3">
    <location>
        <begin position="72"/>
        <end position="323"/>
    </location>
</feature>
<evidence type="ECO:0000313" key="5">
    <source>
        <dbReference type="Proteomes" id="UP000813018"/>
    </source>
</evidence>
<name>A0ABS7CXL6_9BACT</name>
<comment type="caution">
    <text evidence="4">The sequence shown here is derived from an EMBL/GenBank/DDBJ whole genome shotgun (WGS) entry which is preliminary data.</text>
</comment>
<evidence type="ECO:0000313" key="4">
    <source>
        <dbReference type="EMBL" id="MBW7468621.1"/>
    </source>
</evidence>
<dbReference type="Gene3D" id="3.20.20.370">
    <property type="entry name" value="Glycoside hydrolase/deacetylase"/>
    <property type="match status" value="1"/>
</dbReference>
<dbReference type="Proteomes" id="UP000813018">
    <property type="component" value="Unassembled WGS sequence"/>
</dbReference>
<sequence length="323" mass="37246">MKSLVSVTGKNILLPFYHTVSDKRLAHICNLYTLRNTKLFINDLEFYCRHYKPITLSELYLVISGQEALTEPVFHLTFDDGLKEFYTVIAPILEQKGIPATVFLNSDFIDNTALFYRYKVSLLIDAANLTDDNAILKQITAVLGTDLQSKEIIKQRLLQLSYHDQQNIATISQLLDIDFDTYLKKEQPYLSATEISDLIKRGFTMGSHSIDHPLFKSITLEEQKRQIKQSFKQLEQRFGITDKYFSFPFSDDGVSLEFLKWLHSEANLKLTFGISGLKADFSDCHLHRIPVEGTSKPVEQLIKSEYLYYLLKAPLLKNSIRRK</sequence>
<protein>
    <submittedName>
        <fullName evidence="4">Polysaccharide deacetylase family protein</fullName>
    </submittedName>
</protein>
<dbReference type="InterPro" id="IPR002509">
    <property type="entry name" value="NODB_dom"/>
</dbReference>
<organism evidence="4 5">
    <name type="scientific">Pontibacter aydingkolensis</name>
    <dbReference type="NCBI Taxonomy" id="1911536"/>
    <lineage>
        <taxon>Bacteria</taxon>
        <taxon>Pseudomonadati</taxon>
        <taxon>Bacteroidota</taxon>
        <taxon>Cytophagia</taxon>
        <taxon>Cytophagales</taxon>
        <taxon>Hymenobacteraceae</taxon>
        <taxon>Pontibacter</taxon>
    </lineage>
</organism>
<proteinExistence type="predicted"/>
<dbReference type="PANTHER" id="PTHR34216">
    <property type="match status" value="1"/>
</dbReference>
<gene>
    <name evidence="4" type="ORF">K0O23_16210</name>
</gene>
<reference evidence="4 5" key="1">
    <citation type="journal article" date="2016" name="Int. J. Syst. Evol. Microbiol.">
        <title>Pontibacter aydingkolensis sp. nov., isolated from soil of a salt lake.</title>
        <authorList>
            <person name="Osman G."/>
            <person name="Zhang T."/>
            <person name="Lou K."/>
            <person name="Gao Y."/>
            <person name="Chang W."/>
            <person name="Lin Q."/>
            <person name="Yang H.M."/>
            <person name="Huo X.D."/>
            <person name="Wang N."/>
        </authorList>
    </citation>
    <scope>NUCLEOTIDE SEQUENCE [LARGE SCALE GENOMIC DNA]</scope>
    <source>
        <strain evidence="4 5">KACC 19255</strain>
    </source>
</reference>
<keyword evidence="2" id="KW-0732">Signal</keyword>
<evidence type="ECO:0000259" key="3">
    <source>
        <dbReference type="PROSITE" id="PS51677"/>
    </source>
</evidence>
<keyword evidence="5" id="KW-1185">Reference proteome</keyword>
<evidence type="ECO:0000256" key="2">
    <source>
        <dbReference type="ARBA" id="ARBA00022729"/>
    </source>
</evidence>
<dbReference type="InterPro" id="IPR011330">
    <property type="entry name" value="Glyco_hydro/deAcase_b/a-brl"/>
</dbReference>
<comment type="subcellular location">
    <subcellularLocation>
        <location evidence="1">Secreted</location>
    </subcellularLocation>
</comment>